<dbReference type="EMBL" id="AWSE01000223">
    <property type="protein sequence ID" value="ERH22087.1"/>
    <property type="molecule type" value="Genomic_DNA"/>
</dbReference>
<evidence type="ECO:0000313" key="2">
    <source>
        <dbReference type="EMBL" id="ERH22087.1"/>
    </source>
</evidence>
<dbReference type="AlphaFoldDB" id="U1RUH5"/>
<proteinExistence type="predicted"/>
<gene>
    <name evidence="2" type="ORF">HMPREF1979_02936</name>
</gene>
<dbReference type="HOGENOM" id="CLU_2893740_0_0_11"/>
<sequence length="62" mass="6902">MPAAPLRSSHGRRGNRLGGRLHDRRHDDPGGLAHCIDRPHRLRPDGHGPGAHRYDSAQLIRT</sequence>
<protein>
    <submittedName>
        <fullName evidence="2">Uncharacterized protein</fullName>
    </submittedName>
</protein>
<dbReference type="Proteomes" id="UP000016536">
    <property type="component" value="Unassembled WGS sequence"/>
</dbReference>
<feature type="region of interest" description="Disordered" evidence="1">
    <location>
        <begin position="1"/>
        <end position="62"/>
    </location>
</feature>
<evidence type="ECO:0000313" key="3">
    <source>
        <dbReference type="Proteomes" id="UP000016536"/>
    </source>
</evidence>
<organism evidence="2 3">
    <name type="scientific">Actinomyces johnsonii F0542</name>
    <dbReference type="NCBI Taxonomy" id="1321818"/>
    <lineage>
        <taxon>Bacteria</taxon>
        <taxon>Bacillati</taxon>
        <taxon>Actinomycetota</taxon>
        <taxon>Actinomycetes</taxon>
        <taxon>Actinomycetales</taxon>
        <taxon>Actinomycetaceae</taxon>
        <taxon>Actinomyces</taxon>
    </lineage>
</organism>
<reference evidence="2 3" key="1">
    <citation type="submission" date="2013-08" db="EMBL/GenBank/DDBJ databases">
        <authorList>
            <person name="Weinstock G."/>
            <person name="Sodergren E."/>
            <person name="Wylie T."/>
            <person name="Fulton L."/>
            <person name="Fulton R."/>
            <person name="Fronick C."/>
            <person name="O'Laughlin M."/>
            <person name="Godfrey J."/>
            <person name="Miner T."/>
            <person name="Herter B."/>
            <person name="Appelbaum E."/>
            <person name="Cordes M."/>
            <person name="Lek S."/>
            <person name="Wollam A."/>
            <person name="Pepin K.H."/>
            <person name="Palsikar V.B."/>
            <person name="Mitreva M."/>
            <person name="Wilson R.K."/>
        </authorList>
    </citation>
    <scope>NUCLEOTIDE SEQUENCE [LARGE SCALE GENOMIC DNA]</scope>
    <source>
        <strain evidence="2 3">F0542</strain>
    </source>
</reference>
<evidence type="ECO:0000256" key="1">
    <source>
        <dbReference type="SAM" id="MobiDB-lite"/>
    </source>
</evidence>
<comment type="caution">
    <text evidence="2">The sequence shown here is derived from an EMBL/GenBank/DDBJ whole genome shotgun (WGS) entry which is preliminary data.</text>
</comment>
<name>U1RUH5_9ACTO</name>
<keyword evidence="3" id="KW-1185">Reference proteome</keyword>
<accession>U1RUH5</accession>
<feature type="compositionally biased region" description="Basic and acidic residues" evidence="1">
    <location>
        <begin position="20"/>
        <end position="46"/>
    </location>
</feature>